<keyword evidence="7" id="KW-0560">Oxidoreductase</keyword>
<keyword evidence="4 5" id="KW-0408">Iron</keyword>
<dbReference type="CDD" id="cd07250">
    <property type="entry name" value="HPPD_C_like"/>
    <property type="match status" value="1"/>
</dbReference>
<evidence type="ECO:0000256" key="3">
    <source>
        <dbReference type="ARBA" id="ARBA00022737"/>
    </source>
</evidence>
<evidence type="ECO:0000256" key="5">
    <source>
        <dbReference type="PIRSR" id="PIRSR009283-1"/>
    </source>
</evidence>
<dbReference type="InterPro" id="IPR029068">
    <property type="entry name" value="Glyas_Bleomycin-R_OHBP_Dase"/>
</dbReference>
<protein>
    <submittedName>
        <fullName evidence="7">4-hydroxyphenylpyruvate dioxygenase</fullName>
        <ecNumber evidence="7">1.13.11.27</ecNumber>
    </submittedName>
</protein>
<gene>
    <name evidence="7" type="ORF">HNQ59_000176</name>
</gene>
<evidence type="ECO:0000313" key="7">
    <source>
        <dbReference type="EMBL" id="MBB5016914.1"/>
    </source>
</evidence>
<dbReference type="InterPro" id="IPR037523">
    <property type="entry name" value="VOC_core"/>
</dbReference>
<dbReference type="InterPro" id="IPR041736">
    <property type="entry name" value="4OHPhenylPyrv_dOase_N"/>
</dbReference>
<dbReference type="PIRSF" id="PIRSF009283">
    <property type="entry name" value="HPP_dOase"/>
    <property type="match status" value="1"/>
</dbReference>
<feature type="binding site" evidence="5">
    <location>
        <position position="173"/>
    </location>
    <ligand>
        <name>Fe cation</name>
        <dbReference type="ChEBI" id="CHEBI:24875"/>
    </ligand>
</feature>
<dbReference type="PANTHER" id="PTHR11959">
    <property type="entry name" value="4-HYDROXYPHENYLPYRUVATE DIOXYGENASE"/>
    <property type="match status" value="1"/>
</dbReference>
<feature type="binding site" evidence="5">
    <location>
        <position position="251"/>
    </location>
    <ligand>
        <name>Fe cation</name>
        <dbReference type="ChEBI" id="CHEBI:24875"/>
    </ligand>
</feature>
<dbReference type="GO" id="GO:0006572">
    <property type="term" value="P:L-tyrosine catabolic process"/>
    <property type="evidence" value="ECO:0007669"/>
    <property type="project" value="TreeGrafter"/>
</dbReference>
<evidence type="ECO:0000256" key="2">
    <source>
        <dbReference type="ARBA" id="ARBA00022723"/>
    </source>
</evidence>
<dbReference type="InterPro" id="IPR004360">
    <property type="entry name" value="Glyas_Fos-R_dOase_dom"/>
</dbReference>
<name>A0A840MC64_9PROT</name>
<dbReference type="InterPro" id="IPR005956">
    <property type="entry name" value="4OHPhenylPyrv_dOase"/>
</dbReference>
<dbReference type="GO" id="GO:0046872">
    <property type="term" value="F:metal ion binding"/>
    <property type="evidence" value="ECO:0007669"/>
    <property type="project" value="UniProtKB-KW"/>
</dbReference>
<dbReference type="InterPro" id="IPR041735">
    <property type="entry name" value="4OHPhenylPyrv_dOase_C"/>
</dbReference>
<dbReference type="PANTHER" id="PTHR11959:SF1">
    <property type="entry name" value="4-HYDROXYPHENYLPYRUVATE DIOXYGENASE"/>
    <property type="match status" value="1"/>
</dbReference>
<dbReference type="CDD" id="cd08342">
    <property type="entry name" value="HPPD_N_like"/>
    <property type="match status" value="1"/>
</dbReference>
<dbReference type="Gene3D" id="3.10.180.10">
    <property type="entry name" value="2,3-Dihydroxybiphenyl 1,2-Dioxygenase, domain 1"/>
    <property type="match status" value="2"/>
</dbReference>
<evidence type="ECO:0000256" key="4">
    <source>
        <dbReference type="ARBA" id="ARBA00023004"/>
    </source>
</evidence>
<evidence type="ECO:0000259" key="6">
    <source>
        <dbReference type="PROSITE" id="PS51819"/>
    </source>
</evidence>
<reference evidence="7 8" key="1">
    <citation type="submission" date="2020-08" db="EMBL/GenBank/DDBJ databases">
        <title>Genomic Encyclopedia of Type Strains, Phase IV (KMG-IV): sequencing the most valuable type-strain genomes for metagenomic binning, comparative biology and taxonomic classification.</title>
        <authorList>
            <person name="Goeker M."/>
        </authorList>
    </citation>
    <scope>NUCLEOTIDE SEQUENCE [LARGE SCALE GENOMIC DNA]</scope>
    <source>
        <strain evidence="7 8">DSM 27165</strain>
    </source>
</reference>
<proteinExistence type="inferred from homology"/>
<keyword evidence="3" id="KW-0677">Repeat</keyword>
<dbReference type="RefSeq" id="WP_184033860.1">
    <property type="nucleotide sequence ID" value="NZ_JACHHY010000001.1"/>
</dbReference>
<dbReference type="EMBL" id="JACHHY010000001">
    <property type="protein sequence ID" value="MBB5016914.1"/>
    <property type="molecule type" value="Genomic_DNA"/>
</dbReference>
<dbReference type="PROSITE" id="PS51819">
    <property type="entry name" value="VOC"/>
    <property type="match status" value="2"/>
</dbReference>
<feature type="binding site" evidence="5">
    <location>
        <position position="331"/>
    </location>
    <ligand>
        <name>Fe cation</name>
        <dbReference type="ChEBI" id="CHEBI:24875"/>
    </ligand>
</feature>
<dbReference type="SUPFAM" id="SSF54593">
    <property type="entry name" value="Glyoxalase/Bleomycin resistance protein/Dihydroxybiphenyl dioxygenase"/>
    <property type="match status" value="1"/>
</dbReference>
<dbReference type="FunFam" id="3.10.180.10:FF:000007">
    <property type="entry name" value="4-hydroxyphenylpyruvate dioxygenase"/>
    <property type="match status" value="1"/>
</dbReference>
<sequence>MTTLQFARPRSAPTSLWDNPMGTDGFEFVEYTAPDPQTLDTLFTLLGFKAVAKHRSKNVTLYRQGDINFIVNAEKESFAQSFARVHGPSACAMAFRVADARAAFDRAVSLGAVPHDQNYGPMELNIPAIKGIGDCPIYLVDRYGSQSIYDVDFIPLDDSNGVNFGVGLTYIDHLTHNVHRGRMGVWSSFYEKLFNFKEIRYFDIEGKLTGLKSQAMTSPCGKIRIPINESSDDKSQIEEFLHAYNGEGIQHIALGTDDIIGTIEALKARGITFLDTPDTYYDMVNERVKGHGEDIARLKANRILIDGAPSEGQGYLLQIFTETVIGPIFFEIIQRKGNEGFGEGNFKALFDSIELDQIRRGVLQDPSTQAA</sequence>
<dbReference type="NCBIfam" id="TIGR01263">
    <property type="entry name" value="4HPPD"/>
    <property type="match status" value="1"/>
</dbReference>
<dbReference type="AlphaFoldDB" id="A0A840MC64"/>
<dbReference type="FunFam" id="3.10.180.10:FF:000018">
    <property type="entry name" value="4-hydroxyphenylpyruvate dioxygenase"/>
    <property type="match status" value="1"/>
</dbReference>
<comment type="cofactor">
    <cofactor evidence="5">
        <name>Fe cation</name>
        <dbReference type="ChEBI" id="CHEBI:24875"/>
    </cofactor>
    <text evidence="5">Binds 1 Fe cation per subunit.</text>
</comment>
<dbReference type="Pfam" id="PF14696">
    <property type="entry name" value="Glyoxalase_5"/>
    <property type="match status" value="1"/>
</dbReference>
<dbReference type="EC" id="1.13.11.27" evidence="7"/>
<feature type="domain" description="VOC" evidence="6">
    <location>
        <begin position="170"/>
        <end position="322"/>
    </location>
</feature>
<evidence type="ECO:0000256" key="1">
    <source>
        <dbReference type="ARBA" id="ARBA00005877"/>
    </source>
</evidence>
<accession>A0A840MC64</accession>
<dbReference type="Proteomes" id="UP000575898">
    <property type="component" value="Unassembled WGS sequence"/>
</dbReference>
<comment type="caution">
    <text evidence="7">The sequence shown here is derived from an EMBL/GenBank/DDBJ whole genome shotgun (WGS) entry which is preliminary data.</text>
</comment>
<dbReference type="GO" id="GO:0003868">
    <property type="term" value="F:4-hydroxyphenylpyruvate dioxygenase activity"/>
    <property type="evidence" value="ECO:0007669"/>
    <property type="project" value="UniProtKB-EC"/>
</dbReference>
<dbReference type="Pfam" id="PF00903">
    <property type="entry name" value="Glyoxalase"/>
    <property type="match status" value="1"/>
</dbReference>
<keyword evidence="7" id="KW-0223">Dioxygenase</keyword>
<feature type="domain" description="VOC" evidence="6">
    <location>
        <begin position="25"/>
        <end position="142"/>
    </location>
</feature>
<organism evidence="7 8">
    <name type="scientific">Chitinivorax tropicus</name>
    <dbReference type="NCBI Taxonomy" id="714531"/>
    <lineage>
        <taxon>Bacteria</taxon>
        <taxon>Pseudomonadati</taxon>
        <taxon>Pseudomonadota</taxon>
        <taxon>Betaproteobacteria</taxon>
        <taxon>Chitinivorax</taxon>
    </lineage>
</organism>
<keyword evidence="7" id="KW-0670">Pyruvate</keyword>
<comment type="similarity">
    <text evidence="1">Belongs to the 4HPPD family.</text>
</comment>
<keyword evidence="8" id="KW-1185">Reference proteome</keyword>
<evidence type="ECO:0000313" key="8">
    <source>
        <dbReference type="Proteomes" id="UP000575898"/>
    </source>
</evidence>
<keyword evidence="2 5" id="KW-0479">Metal-binding</keyword>